<name>A0ABR2GDY3_9ROSI</name>
<organism evidence="1 2">
    <name type="scientific">Hibiscus sabdariffa</name>
    <name type="common">roselle</name>
    <dbReference type="NCBI Taxonomy" id="183260"/>
    <lineage>
        <taxon>Eukaryota</taxon>
        <taxon>Viridiplantae</taxon>
        <taxon>Streptophyta</taxon>
        <taxon>Embryophyta</taxon>
        <taxon>Tracheophyta</taxon>
        <taxon>Spermatophyta</taxon>
        <taxon>Magnoliopsida</taxon>
        <taxon>eudicotyledons</taxon>
        <taxon>Gunneridae</taxon>
        <taxon>Pentapetalae</taxon>
        <taxon>rosids</taxon>
        <taxon>malvids</taxon>
        <taxon>Malvales</taxon>
        <taxon>Malvaceae</taxon>
        <taxon>Malvoideae</taxon>
        <taxon>Hibiscus</taxon>
    </lineage>
</organism>
<proteinExistence type="predicted"/>
<dbReference type="Proteomes" id="UP001472677">
    <property type="component" value="Unassembled WGS sequence"/>
</dbReference>
<evidence type="ECO:0008006" key="3">
    <source>
        <dbReference type="Google" id="ProtNLM"/>
    </source>
</evidence>
<keyword evidence="2" id="KW-1185">Reference proteome</keyword>
<sequence length="166" mass="18709">MVDEFGGWDWCRLSPWLSKDTLEKITAVMPPQMGLGTDRSRWRWKDNCNFTTRSAYSALSAESMTNGSERCSVCDNGTESIEHVLRVCPQARQVWETMLTPDKLSVFDSLPFDTWLLQCFKNIARIGVGDDKYDCNRVCGCACVRERYQAVTPVSLVLSGMGMGES</sequence>
<evidence type="ECO:0000313" key="1">
    <source>
        <dbReference type="EMBL" id="KAK8600980.1"/>
    </source>
</evidence>
<gene>
    <name evidence="1" type="ORF">V6N12_050825</name>
</gene>
<reference evidence="1 2" key="1">
    <citation type="journal article" date="2024" name="G3 (Bethesda)">
        <title>Genome assembly of Hibiscus sabdariffa L. provides insights into metabolisms of medicinal natural products.</title>
        <authorList>
            <person name="Kim T."/>
        </authorList>
    </citation>
    <scope>NUCLEOTIDE SEQUENCE [LARGE SCALE GENOMIC DNA]</scope>
    <source>
        <strain evidence="1">TK-2024</strain>
        <tissue evidence="1">Old leaves</tissue>
    </source>
</reference>
<accession>A0ABR2GDY3</accession>
<dbReference type="EMBL" id="JBBPBM010000001">
    <property type="protein sequence ID" value="KAK8600980.1"/>
    <property type="molecule type" value="Genomic_DNA"/>
</dbReference>
<protein>
    <recommendedName>
        <fullName evidence="3">Reverse transcriptase zinc-binding domain-containing protein</fullName>
    </recommendedName>
</protein>
<evidence type="ECO:0000313" key="2">
    <source>
        <dbReference type="Proteomes" id="UP001472677"/>
    </source>
</evidence>
<comment type="caution">
    <text evidence="1">The sequence shown here is derived from an EMBL/GenBank/DDBJ whole genome shotgun (WGS) entry which is preliminary data.</text>
</comment>